<feature type="transmembrane region" description="Helical" evidence="1">
    <location>
        <begin position="84"/>
        <end position="103"/>
    </location>
</feature>
<proteinExistence type="predicted"/>
<accession>A0A532V3L9</accession>
<evidence type="ECO:0000313" key="2">
    <source>
        <dbReference type="EMBL" id="TKJ41793.1"/>
    </source>
</evidence>
<evidence type="ECO:0000256" key="1">
    <source>
        <dbReference type="SAM" id="Phobius"/>
    </source>
</evidence>
<feature type="transmembrane region" description="Helical" evidence="1">
    <location>
        <begin position="115"/>
        <end position="139"/>
    </location>
</feature>
<dbReference type="Proteomes" id="UP000319619">
    <property type="component" value="Unassembled WGS sequence"/>
</dbReference>
<sequence>MEITLTGKIILYADIAIFALFCLIILYWQINVLRGKAMSNPDGSTDDWHEQKLIYGIAVADIFVAIPVALTGIALIFGGLKIGYYLTGLASFWFLWANVMATVTSLRFERPRITLYWIIVYPFGVFLALIYIVWSIIYFEVIF</sequence>
<gene>
    <name evidence="2" type="ORF">CEE37_04280</name>
</gene>
<dbReference type="AlphaFoldDB" id="A0A532V3L9"/>
<comment type="caution">
    <text evidence="2">The sequence shown here is derived from an EMBL/GenBank/DDBJ whole genome shotgun (WGS) entry which is preliminary data.</text>
</comment>
<name>A0A532V3L9_UNCL8</name>
<reference evidence="2 3" key="1">
    <citation type="submission" date="2017-06" db="EMBL/GenBank/DDBJ databases">
        <title>Novel microbial phyla capable of carbon fixation and sulfur reduction in deep-sea sediments.</title>
        <authorList>
            <person name="Huang J."/>
            <person name="Baker B."/>
            <person name="Wang Y."/>
        </authorList>
    </citation>
    <scope>NUCLEOTIDE SEQUENCE [LARGE SCALE GENOMIC DNA]</scope>
    <source>
        <strain evidence="2">B3_LCP</strain>
    </source>
</reference>
<protein>
    <submittedName>
        <fullName evidence="2">Uncharacterized protein</fullName>
    </submittedName>
</protein>
<organism evidence="2 3">
    <name type="scientific">candidate division LCP-89 bacterium B3_LCP</name>
    <dbReference type="NCBI Taxonomy" id="2012998"/>
    <lineage>
        <taxon>Bacteria</taxon>
        <taxon>Pseudomonadati</taxon>
        <taxon>Bacteria division LCP-89</taxon>
    </lineage>
</organism>
<dbReference type="EMBL" id="NJBN01000002">
    <property type="protein sequence ID" value="TKJ41793.1"/>
    <property type="molecule type" value="Genomic_DNA"/>
</dbReference>
<keyword evidence="1" id="KW-0472">Membrane</keyword>
<feature type="transmembrane region" description="Helical" evidence="1">
    <location>
        <begin position="53"/>
        <end position="77"/>
    </location>
</feature>
<keyword evidence="1" id="KW-1133">Transmembrane helix</keyword>
<feature type="transmembrane region" description="Helical" evidence="1">
    <location>
        <begin position="9"/>
        <end position="30"/>
    </location>
</feature>
<evidence type="ECO:0000313" key="3">
    <source>
        <dbReference type="Proteomes" id="UP000319619"/>
    </source>
</evidence>
<keyword evidence="1" id="KW-0812">Transmembrane</keyword>